<name>A0A8H5LNU1_9AGAR</name>
<protein>
    <recommendedName>
        <fullName evidence="1">PIN domain-containing protein</fullName>
    </recommendedName>
</protein>
<proteinExistence type="predicted"/>
<dbReference type="OrthoDB" id="2017974at2759"/>
<gene>
    <name evidence="2" type="ORF">D9756_000472</name>
</gene>
<dbReference type="EMBL" id="JAACJO010000001">
    <property type="protein sequence ID" value="KAF5363924.1"/>
    <property type="molecule type" value="Genomic_DNA"/>
</dbReference>
<dbReference type="InterPro" id="IPR002716">
    <property type="entry name" value="PIN_dom"/>
</dbReference>
<dbReference type="PANTHER" id="PTHR16161:SF0">
    <property type="entry name" value="TRANSCRIPTIONAL PROTEIN SWT1"/>
    <property type="match status" value="1"/>
</dbReference>
<keyword evidence="3" id="KW-1185">Reference proteome</keyword>
<sequence length="401" mass="45540">MAHRDDRALSTSAQLQLLDDVANQDIEMQPVAADAIYLVVDTNVLLDHIRILRNFVEDVAFAKVPITVICPGIVLHELDRCILLDLTSESMLTERKTDSLFSQKTESDSLGRRARIATDWMLREVTRKDLLQPIVKGQAQKETCKSTKNWKVKDRGEVWSNNDDHIVDCCKYFESKAATVLYSCDKNLCLRCDQEGLRFISPPPPHEYTSLDLIKCILGILPEYSVYLNRMILNHSHVVRNNTTQGDGMMIDDDAPFSYQIPQATLVHQQVIECFTPLLRALVKRVGGAELEKLRKSGNSVSKYAPKWQQNTAPVEKYSAGDCLEYLQHKKRIVFTKPEPPLDRFLRHPYSGNGALSGVEWTASAWRAAVASLRQIGETWKDGAMLEQVELLDQYVKSEYQ</sequence>
<dbReference type="PANTHER" id="PTHR16161">
    <property type="entry name" value="TRANSCRIPTIONAL PROTEIN SWT1"/>
    <property type="match status" value="1"/>
</dbReference>
<dbReference type="Pfam" id="PF13638">
    <property type="entry name" value="PIN_4"/>
    <property type="match status" value="1"/>
</dbReference>
<dbReference type="SUPFAM" id="SSF88723">
    <property type="entry name" value="PIN domain-like"/>
    <property type="match status" value="1"/>
</dbReference>
<evidence type="ECO:0000313" key="2">
    <source>
        <dbReference type="EMBL" id="KAF5363924.1"/>
    </source>
</evidence>
<dbReference type="AlphaFoldDB" id="A0A8H5LNU1"/>
<comment type="caution">
    <text evidence="2">The sequence shown here is derived from an EMBL/GenBank/DDBJ whole genome shotgun (WGS) entry which is preliminary data.</text>
</comment>
<dbReference type="Proteomes" id="UP000559027">
    <property type="component" value="Unassembled WGS sequence"/>
</dbReference>
<dbReference type="GO" id="GO:0005634">
    <property type="term" value="C:nucleus"/>
    <property type="evidence" value="ECO:0007669"/>
    <property type="project" value="TreeGrafter"/>
</dbReference>
<dbReference type="InterPro" id="IPR029060">
    <property type="entry name" value="PIN-like_dom_sf"/>
</dbReference>
<reference evidence="2 3" key="1">
    <citation type="journal article" date="2020" name="ISME J.">
        <title>Uncovering the hidden diversity of litter-decomposition mechanisms in mushroom-forming fungi.</title>
        <authorList>
            <person name="Floudas D."/>
            <person name="Bentzer J."/>
            <person name="Ahren D."/>
            <person name="Johansson T."/>
            <person name="Persson P."/>
            <person name="Tunlid A."/>
        </authorList>
    </citation>
    <scope>NUCLEOTIDE SEQUENCE [LARGE SCALE GENOMIC DNA]</scope>
    <source>
        <strain evidence="2 3">CBS 146.42</strain>
    </source>
</reference>
<organism evidence="2 3">
    <name type="scientific">Leucocoprinus leucothites</name>
    <dbReference type="NCBI Taxonomy" id="201217"/>
    <lineage>
        <taxon>Eukaryota</taxon>
        <taxon>Fungi</taxon>
        <taxon>Dikarya</taxon>
        <taxon>Basidiomycota</taxon>
        <taxon>Agaricomycotina</taxon>
        <taxon>Agaricomycetes</taxon>
        <taxon>Agaricomycetidae</taxon>
        <taxon>Agaricales</taxon>
        <taxon>Agaricineae</taxon>
        <taxon>Agaricaceae</taxon>
        <taxon>Leucocoprinus</taxon>
    </lineage>
</organism>
<feature type="domain" description="PIN" evidence="1">
    <location>
        <begin position="38"/>
        <end position="198"/>
    </location>
</feature>
<evidence type="ECO:0000313" key="3">
    <source>
        <dbReference type="Proteomes" id="UP000559027"/>
    </source>
</evidence>
<dbReference type="GO" id="GO:0004540">
    <property type="term" value="F:RNA nuclease activity"/>
    <property type="evidence" value="ECO:0007669"/>
    <property type="project" value="UniProtKB-ARBA"/>
</dbReference>
<dbReference type="CDD" id="cd18727">
    <property type="entry name" value="PIN_Swt1-like"/>
    <property type="match status" value="1"/>
</dbReference>
<dbReference type="Gene3D" id="3.40.50.1010">
    <property type="entry name" value="5'-nuclease"/>
    <property type="match status" value="1"/>
</dbReference>
<dbReference type="InterPro" id="IPR052626">
    <property type="entry name" value="SWT1_Regulator"/>
</dbReference>
<accession>A0A8H5LNU1</accession>
<evidence type="ECO:0000259" key="1">
    <source>
        <dbReference type="Pfam" id="PF13638"/>
    </source>
</evidence>